<keyword evidence="2" id="KW-1133">Transmembrane helix</keyword>
<dbReference type="AlphaFoldDB" id="A0A8H6SX07"/>
<dbReference type="Pfam" id="PF08386">
    <property type="entry name" value="Abhydrolase_4"/>
    <property type="match status" value="1"/>
</dbReference>
<dbReference type="Gene3D" id="3.40.50.1820">
    <property type="entry name" value="alpha/beta hydrolase"/>
    <property type="match status" value="1"/>
</dbReference>
<dbReference type="InterPro" id="IPR031358">
    <property type="entry name" value="Stealth_CR1"/>
</dbReference>
<evidence type="ECO:0000259" key="4">
    <source>
        <dbReference type="Pfam" id="PF17101"/>
    </source>
</evidence>
<feature type="domain" description="Stealth protein CR3 conserved region 3" evidence="5">
    <location>
        <begin position="370"/>
        <end position="423"/>
    </location>
</feature>
<dbReference type="Proteomes" id="UP000613580">
    <property type="component" value="Unassembled WGS sequence"/>
</dbReference>
<proteinExistence type="predicted"/>
<dbReference type="PANTHER" id="PTHR24045">
    <property type="match status" value="1"/>
</dbReference>
<evidence type="ECO:0000313" key="7">
    <source>
        <dbReference type="Proteomes" id="UP000613580"/>
    </source>
</evidence>
<dbReference type="InterPro" id="IPR013595">
    <property type="entry name" value="Pept_S33_TAP-like_C"/>
</dbReference>
<dbReference type="GO" id="GO:0046835">
    <property type="term" value="P:carbohydrate phosphorylation"/>
    <property type="evidence" value="ECO:0007669"/>
    <property type="project" value="TreeGrafter"/>
</dbReference>
<dbReference type="Pfam" id="PF17101">
    <property type="entry name" value="Stealth_CR1"/>
    <property type="match status" value="1"/>
</dbReference>
<evidence type="ECO:0000259" key="5">
    <source>
        <dbReference type="Pfam" id="PF17102"/>
    </source>
</evidence>
<dbReference type="EMBL" id="JACAZE010000009">
    <property type="protein sequence ID" value="KAF7305892.1"/>
    <property type="molecule type" value="Genomic_DNA"/>
</dbReference>
<comment type="caution">
    <text evidence="6">The sequence shown here is derived from an EMBL/GenBank/DDBJ whole genome shotgun (WGS) entry which is preliminary data.</text>
</comment>
<feature type="domain" description="Peptidase S33 tripeptidyl aminopeptidase-like C-terminal" evidence="3">
    <location>
        <begin position="1089"/>
        <end position="1191"/>
    </location>
</feature>
<reference evidence="6" key="1">
    <citation type="submission" date="2020-05" db="EMBL/GenBank/DDBJ databases">
        <title>Mycena genomes resolve the evolution of fungal bioluminescence.</title>
        <authorList>
            <person name="Tsai I.J."/>
        </authorList>
    </citation>
    <scope>NUCLEOTIDE SEQUENCE</scope>
    <source>
        <strain evidence="6">110903Hualien_Pintung</strain>
    </source>
</reference>
<keyword evidence="1" id="KW-0808">Transferase</keyword>
<dbReference type="GO" id="GO:0003976">
    <property type="term" value="F:UDP-N-acetylglucosamine-lysosomal-enzyme N-acetylglucosaminephosphotransferase activity"/>
    <property type="evidence" value="ECO:0007669"/>
    <property type="project" value="TreeGrafter"/>
</dbReference>
<dbReference type="OrthoDB" id="263283at2759"/>
<accession>A0A8H6SX07</accession>
<evidence type="ECO:0008006" key="8">
    <source>
        <dbReference type="Google" id="ProtNLM"/>
    </source>
</evidence>
<protein>
    <recommendedName>
        <fullName evidence="8">Peptidase S33 tripeptidyl aminopeptidase-like C-terminal domain-containing protein</fullName>
    </recommendedName>
</protein>
<feature type="transmembrane region" description="Helical" evidence="2">
    <location>
        <begin position="46"/>
        <end position="68"/>
    </location>
</feature>
<keyword evidence="7" id="KW-1185">Reference proteome</keyword>
<sequence length="1235" mass="135841">MVFSFPTLSRPRRSYAYTYYGDRPAWTRALATGCAWTFPFSRLSSLIIATFVLSLTAILLTLGLYSGWGPVSPADGGWSGPVYDPFTRPSAAEAIANTTIRPILAHSRIPDACLDEWVAHGRWRGPCIRVPLEESSIDLVYNWVNGSDPYHAQARTELLAAMNYTTRDARFRQHDELRYSLRSAFKNLKSWRNSVWHVITADVPDPAAPPEDAEFERIGLVPQWMDIDEAWAGGANGEPPVYLYHDSQIFRMTAQPGRTPSIQEVEQWRSTVLPTFNSMAVESQIPHLDPDIVSENILYLNDDQFFLLPLPPSAFHTPLYGPVLRFDAGFTVAGDDTGEADGGGEWRSLGWTAHLLNQRFGGRGRAYVEHNPRPFSLPLLHETALAFGKAFADTPRSQFRGSHTTDGEYEVNTIFAATHYVIERHREALLWSWAVAKWGGEDGVLGPDLKDAMWLELTDEDEDVDEFRRNMTERMSNRDVELNLRAAGLEQPESSRPTERANSTYLFVSLDGYTPNHIDRPHEILLSRSECIGVSEERAWDLFRRVAVEIPHCGDAVISALTDSSPHGLEIFLPPPTSRQPVPDPAVLPLLMPPNPLPLPSNPRGFAVRLIHRYAYTIGRVPSHFFGVTTAKEARDWFSWLDADLAMLNVNDDLYDDPVNLTQGDRALRELFQKRWPVPLDYELAITFVFLAASGCLAQTDFDWSSIKPSANLKWTKCYAEGFECARLLVPLDYASPKNSKTAAIAMTRLCSTSSSSTYRGPLLINPGGPGGSGVEYVLELGSEIAGVVGGEYDIVGFDPRGVSLSTPSVSWFVDDAERAMWYPPNSNTMYPSLNETALVLPYTFARSQVQSQLAAARNADFLQFITTDYTAQDMLTITEAFGFEKLQYWGISYGSVLGATFAALFPDKIGRVVIDGVFPIDKWYSANTNTLVDTDKVLDAFFTSCFEVGPSLCAFHNNASSASDIAAAYDNLLSSIQQTPVPALVSLEQGNAGYGVVDYALVKNFVFHSLYAPYNFFPGLAQGLADLAAGNSTTIYANSGEGEFTCGGAPLDRSYESATSIACSDMTPNDTLADLQSFYEGEVALSQFADLWVSWRVACAGWKIHRPGRYMGPTGPTKTNAPMLVIGNTFDPVTPWPGANETANVLFPGSGLLTYNTPGHTSFAGPSSCVDTYISAYFRNGTLPPAGTVCQPDAGVQLFSPNGTSGPLPRDLGLKETRSEPAIAEREMLAQAGG</sequence>
<keyword evidence="2" id="KW-0472">Membrane</keyword>
<dbReference type="SUPFAM" id="SSF53474">
    <property type="entry name" value="alpha/beta-Hydrolases"/>
    <property type="match status" value="1"/>
</dbReference>
<dbReference type="GO" id="GO:0005794">
    <property type="term" value="C:Golgi apparatus"/>
    <property type="evidence" value="ECO:0007669"/>
    <property type="project" value="TreeGrafter"/>
</dbReference>
<keyword evidence="2" id="KW-0812">Transmembrane</keyword>
<evidence type="ECO:0000256" key="1">
    <source>
        <dbReference type="ARBA" id="ARBA00022679"/>
    </source>
</evidence>
<dbReference type="PANTHER" id="PTHR24045:SF0">
    <property type="entry name" value="N-ACETYLGLUCOSAMINE-1-PHOSPHOTRANSFERASE SUBUNITS ALPHA_BETA"/>
    <property type="match status" value="1"/>
</dbReference>
<dbReference type="InterPro" id="IPR029058">
    <property type="entry name" value="AB_hydrolase_fold"/>
</dbReference>
<dbReference type="InterPro" id="IPR031357">
    <property type="entry name" value="Stealth_CR3"/>
</dbReference>
<organism evidence="6 7">
    <name type="scientific">Mycena chlorophos</name>
    <name type="common">Agaric fungus</name>
    <name type="synonym">Agaricus chlorophos</name>
    <dbReference type="NCBI Taxonomy" id="658473"/>
    <lineage>
        <taxon>Eukaryota</taxon>
        <taxon>Fungi</taxon>
        <taxon>Dikarya</taxon>
        <taxon>Basidiomycota</taxon>
        <taxon>Agaricomycotina</taxon>
        <taxon>Agaricomycetes</taxon>
        <taxon>Agaricomycetidae</taxon>
        <taxon>Agaricales</taxon>
        <taxon>Marasmiineae</taxon>
        <taxon>Mycenaceae</taxon>
        <taxon>Mycena</taxon>
    </lineage>
</organism>
<evidence type="ECO:0000313" key="6">
    <source>
        <dbReference type="EMBL" id="KAF7305892.1"/>
    </source>
</evidence>
<feature type="domain" description="Stealth protein CR1 conserved region 1" evidence="4">
    <location>
        <begin position="137"/>
        <end position="157"/>
    </location>
</feature>
<dbReference type="Pfam" id="PF17102">
    <property type="entry name" value="Stealth_CR3"/>
    <property type="match status" value="1"/>
</dbReference>
<dbReference type="InterPro" id="IPR047141">
    <property type="entry name" value="Stealth"/>
</dbReference>
<evidence type="ECO:0000256" key="2">
    <source>
        <dbReference type="SAM" id="Phobius"/>
    </source>
</evidence>
<gene>
    <name evidence="6" type="ORF">HMN09_00743400</name>
</gene>
<name>A0A8H6SX07_MYCCL</name>
<evidence type="ECO:0000259" key="3">
    <source>
        <dbReference type="Pfam" id="PF08386"/>
    </source>
</evidence>